<dbReference type="AlphaFoldDB" id="A0A2P5F095"/>
<name>A0A2P5F095_TREOI</name>
<comment type="caution">
    <text evidence="1">The sequence shown here is derived from an EMBL/GenBank/DDBJ whole genome shotgun (WGS) entry which is preliminary data.</text>
</comment>
<protein>
    <submittedName>
        <fullName evidence="1">Uncharacterized protein</fullName>
    </submittedName>
</protein>
<evidence type="ECO:0000313" key="2">
    <source>
        <dbReference type="Proteomes" id="UP000237000"/>
    </source>
</evidence>
<accession>A0A2P5F095</accession>
<organism evidence="1 2">
    <name type="scientific">Trema orientale</name>
    <name type="common">Charcoal tree</name>
    <name type="synonym">Celtis orientalis</name>
    <dbReference type="NCBI Taxonomy" id="63057"/>
    <lineage>
        <taxon>Eukaryota</taxon>
        <taxon>Viridiplantae</taxon>
        <taxon>Streptophyta</taxon>
        <taxon>Embryophyta</taxon>
        <taxon>Tracheophyta</taxon>
        <taxon>Spermatophyta</taxon>
        <taxon>Magnoliopsida</taxon>
        <taxon>eudicotyledons</taxon>
        <taxon>Gunneridae</taxon>
        <taxon>Pentapetalae</taxon>
        <taxon>rosids</taxon>
        <taxon>fabids</taxon>
        <taxon>Rosales</taxon>
        <taxon>Cannabaceae</taxon>
        <taxon>Trema</taxon>
    </lineage>
</organism>
<keyword evidence="2" id="KW-1185">Reference proteome</keyword>
<gene>
    <name evidence="1" type="ORF">TorRG33x02_130110</name>
</gene>
<evidence type="ECO:0000313" key="1">
    <source>
        <dbReference type="EMBL" id="PON91195.1"/>
    </source>
</evidence>
<dbReference type="EMBL" id="JXTC01000076">
    <property type="protein sequence ID" value="PON91195.1"/>
    <property type="molecule type" value="Genomic_DNA"/>
</dbReference>
<reference evidence="2" key="1">
    <citation type="submission" date="2016-06" db="EMBL/GenBank/DDBJ databases">
        <title>Parallel loss of symbiosis genes in relatives of nitrogen-fixing non-legume Parasponia.</title>
        <authorList>
            <person name="Van Velzen R."/>
            <person name="Holmer R."/>
            <person name="Bu F."/>
            <person name="Rutten L."/>
            <person name="Van Zeijl A."/>
            <person name="Liu W."/>
            <person name="Santuari L."/>
            <person name="Cao Q."/>
            <person name="Sharma T."/>
            <person name="Shen D."/>
            <person name="Roswanjaya Y."/>
            <person name="Wardhani T."/>
            <person name="Kalhor M.S."/>
            <person name="Jansen J."/>
            <person name="Van den Hoogen J."/>
            <person name="Gungor B."/>
            <person name="Hartog M."/>
            <person name="Hontelez J."/>
            <person name="Verver J."/>
            <person name="Yang W.-C."/>
            <person name="Schijlen E."/>
            <person name="Repin R."/>
            <person name="Schilthuizen M."/>
            <person name="Schranz E."/>
            <person name="Heidstra R."/>
            <person name="Miyata K."/>
            <person name="Fedorova E."/>
            <person name="Kohlen W."/>
            <person name="Bisseling T."/>
            <person name="Smit S."/>
            <person name="Geurts R."/>
        </authorList>
    </citation>
    <scope>NUCLEOTIDE SEQUENCE [LARGE SCALE GENOMIC DNA]</scope>
    <source>
        <strain evidence="2">cv. RG33-2</strain>
    </source>
</reference>
<dbReference type="Proteomes" id="UP000237000">
    <property type="component" value="Unassembled WGS sequence"/>
</dbReference>
<proteinExistence type="predicted"/>
<dbReference type="InParanoid" id="A0A2P5F095"/>
<sequence>MIVLSGMRKAIILEKGIKFHYGMWIKGSNKGSRFKQMESSPKQYSKPSKEYFNARARAGKKIFSSSFGIEEDQLPHIREMREIEEEMALYGVSTVEELAIQKDLEYNKERTLFLVLVKNEAVEVDDDCDRRKVLEKGKMDVQMEVELGKRSRMARCDCVDEVSAESASQTRRSP</sequence>